<comment type="caution">
    <text evidence="6">The sequence shown here is derived from an EMBL/GenBank/DDBJ whole genome shotgun (WGS) entry which is preliminary data.</text>
</comment>
<dbReference type="SUPFAM" id="SSF51445">
    <property type="entry name" value="(Trans)glycosidases"/>
    <property type="match status" value="1"/>
</dbReference>
<dbReference type="EMBL" id="BAER01000024">
    <property type="protein sequence ID" value="GAC31932.1"/>
    <property type="molecule type" value="Genomic_DNA"/>
</dbReference>
<feature type="signal peptide" evidence="4">
    <location>
        <begin position="1"/>
        <end position="28"/>
    </location>
</feature>
<dbReference type="SMART" id="SM00642">
    <property type="entry name" value="Aamy"/>
    <property type="match status" value="1"/>
</dbReference>
<evidence type="ECO:0000313" key="6">
    <source>
        <dbReference type="EMBL" id="GAC31932.1"/>
    </source>
</evidence>
<name>K6ZNR7_9ALTE</name>
<evidence type="ECO:0000313" key="7">
    <source>
        <dbReference type="Proteomes" id="UP000006322"/>
    </source>
</evidence>
<dbReference type="STRING" id="1129793.GPLA_1016"/>
<dbReference type="Proteomes" id="UP000006322">
    <property type="component" value="Unassembled WGS sequence"/>
</dbReference>
<dbReference type="Pfam" id="PF00128">
    <property type="entry name" value="Alpha-amylase"/>
    <property type="match status" value="3"/>
</dbReference>
<dbReference type="OrthoDB" id="9805159at2"/>
<feature type="chain" id="PRO_5003898518" evidence="4">
    <location>
        <begin position="29"/>
        <end position="634"/>
    </location>
</feature>
<keyword evidence="7" id="KW-1185">Reference proteome</keyword>
<feature type="domain" description="Glycosyl hydrolase family 13 catalytic" evidence="5">
    <location>
        <begin position="62"/>
        <end position="546"/>
    </location>
</feature>
<dbReference type="CDD" id="cd11338">
    <property type="entry name" value="AmyAc_CMD"/>
    <property type="match status" value="1"/>
</dbReference>
<dbReference type="GO" id="GO:0031216">
    <property type="term" value="F:neopullulanase activity"/>
    <property type="evidence" value="ECO:0007669"/>
    <property type="project" value="UniProtKB-EC"/>
</dbReference>
<protein>
    <submittedName>
        <fullName evidence="6">Neopullulanase</fullName>
        <ecNumber evidence="6">3.2.1.135</ecNumber>
    </submittedName>
</protein>
<keyword evidence="4" id="KW-0732">Signal</keyword>
<dbReference type="Gene3D" id="3.20.20.80">
    <property type="entry name" value="Glycosidases"/>
    <property type="match status" value="1"/>
</dbReference>
<evidence type="ECO:0000259" key="5">
    <source>
        <dbReference type="SMART" id="SM00642"/>
    </source>
</evidence>
<keyword evidence="1 6" id="KW-0378">Hydrolase</keyword>
<evidence type="ECO:0000256" key="3">
    <source>
        <dbReference type="SAM" id="MobiDB-lite"/>
    </source>
</evidence>
<keyword evidence="2 6" id="KW-0326">Glycosidase</keyword>
<organism evidence="6 7">
    <name type="scientific">Paraglaciecola polaris LMG 21857</name>
    <dbReference type="NCBI Taxonomy" id="1129793"/>
    <lineage>
        <taxon>Bacteria</taxon>
        <taxon>Pseudomonadati</taxon>
        <taxon>Pseudomonadota</taxon>
        <taxon>Gammaproteobacteria</taxon>
        <taxon>Alteromonadales</taxon>
        <taxon>Alteromonadaceae</taxon>
        <taxon>Paraglaciecola</taxon>
    </lineage>
</organism>
<reference evidence="7" key="1">
    <citation type="journal article" date="2014" name="Environ. Microbiol.">
        <title>Comparative genomics of the marine bacterial genus Glaciecola reveals the high degree of genomic diversity and genomic characteristic for cold adaptation.</title>
        <authorList>
            <person name="Qin Q.L."/>
            <person name="Xie B.B."/>
            <person name="Yu Y."/>
            <person name="Shu Y.L."/>
            <person name="Rong J.C."/>
            <person name="Zhang Y.J."/>
            <person name="Zhao D.L."/>
            <person name="Chen X.L."/>
            <person name="Zhang X.Y."/>
            <person name="Chen B."/>
            <person name="Zhou B.C."/>
            <person name="Zhang Y.Z."/>
        </authorList>
    </citation>
    <scope>NUCLEOTIDE SEQUENCE [LARGE SCALE GENOMIC DNA]</scope>
    <source>
        <strain evidence="7">LMG 21857</strain>
    </source>
</reference>
<dbReference type="AlphaFoldDB" id="K6ZNR7"/>
<dbReference type="InterPro" id="IPR006047">
    <property type="entry name" value="GH13_cat_dom"/>
</dbReference>
<dbReference type="PANTHER" id="PTHR10357:SF210">
    <property type="entry name" value="MALTODEXTRIN GLUCOSIDASE"/>
    <property type="match status" value="1"/>
</dbReference>
<evidence type="ECO:0000256" key="2">
    <source>
        <dbReference type="ARBA" id="ARBA00023295"/>
    </source>
</evidence>
<feature type="region of interest" description="Disordered" evidence="3">
    <location>
        <begin position="70"/>
        <end position="91"/>
    </location>
</feature>
<evidence type="ECO:0000256" key="4">
    <source>
        <dbReference type="SAM" id="SignalP"/>
    </source>
</evidence>
<dbReference type="InterPro" id="IPR032091">
    <property type="entry name" value="Malt_amylase-like_C"/>
</dbReference>
<dbReference type="PANTHER" id="PTHR10357">
    <property type="entry name" value="ALPHA-AMYLASE FAMILY MEMBER"/>
    <property type="match status" value="1"/>
</dbReference>
<dbReference type="Gene3D" id="2.60.40.1180">
    <property type="entry name" value="Golgi alpha-mannosidase II"/>
    <property type="match status" value="1"/>
</dbReference>
<accession>K6ZNR7</accession>
<dbReference type="InterPro" id="IPR017853">
    <property type="entry name" value="GH"/>
</dbReference>
<dbReference type="SUPFAM" id="SSF51011">
    <property type="entry name" value="Glycosyl hydrolase domain"/>
    <property type="match status" value="1"/>
</dbReference>
<sequence length="634" mass="72391">MNKSSSSFLFRSLGLSLASILYCQTAFAVCATDTDASPKGPIQLNAQGEFVPQWAKKAVWYQVFPERFRDGDSSNNPTKQDLVGADPAEPPKEWQVHPWGSDWFELQAYEQANGEKELWKHMLRRRYGGDLQGIIDKLDYLQDMGINALYLNPVFDSPSLHKYDAASYHHIDPNFGPDPEGDRKLMASENATDPASWVWTQADELALKLISQAHKRGIQVIFDGVFNHMGINSFAFQDLKKNQQDSPYKDWFTVTSWDDEKAGTTFAYEGWFGVPSLPEFKEDGKGLAQGPKEYIFAATERWMNPKGQGAAQGIDGWRLDVAFCVAHGFWKDWRKHVKSINPDAYLTAEIVDTPKNVKPYMQGDEFDGEMNYNFAFASSEFFFNPGDMSISPSEFDTKLREMRNLYPKGVAYVTQNLFGSHDANRIGSHIVNRGIGNFADWGTYFNLSQAASNPDYQVRKPNEQEIRLQKLFAVMQMTYVGAPMIYYGDEVGMWGGNDPDDRKPMLWPDIEYDDEVYLPDGNKRQPDKVNINTELQAHYKKLIHMRHQNPALTLGSFTTLLTDDKKDLYGYEREYQGQRVWVIFNNSDQEQQLTLDNPQHYQFTDSLSGAKITQQQDVLSIRLPRKWAAVLVKG</sequence>
<evidence type="ECO:0000256" key="1">
    <source>
        <dbReference type="ARBA" id="ARBA00022801"/>
    </source>
</evidence>
<dbReference type="Pfam" id="PF16657">
    <property type="entry name" value="Malt_amylase_C"/>
    <property type="match status" value="1"/>
</dbReference>
<dbReference type="InterPro" id="IPR013780">
    <property type="entry name" value="Glyco_hydro_b"/>
</dbReference>
<dbReference type="EC" id="3.2.1.135" evidence="6"/>
<gene>
    <name evidence="6" type="primary">nplT</name>
    <name evidence="6" type="ORF">GPLA_1016</name>
</gene>
<dbReference type="PROSITE" id="PS00221">
    <property type="entry name" value="MIP"/>
    <property type="match status" value="1"/>
</dbReference>
<dbReference type="GO" id="GO:0005975">
    <property type="term" value="P:carbohydrate metabolic process"/>
    <property type="evidence" value="ECO:0007669"/>
    <property type="project" value="InterPro"/>
</dbReference>
<dbReference type="RefSeq" id="WP_007103736.1">
    <property type="nucleotide sequence ID" value="NZ_BAER01000024.1"/>
</dbReference>
<dbReference type="InterPro" id="IPR022357">
    <property type="entry name" value="MIP_CS"/>
</dbReference>
<proteinExistence type="predicted"/>